<dbReference type="AlphaFoldDB" id="A0A1G9SP35"/>
<dbReference type="NCBIfam" id="TIGR00090">
    <property type="entry name" value="rsfS_iojap_ybeB"/>
    <property type="match status" value="1"/>
</dbReference>
<organism evidence="3 4">
    <name type="scientific">Halarsenatibacter silvermanii</name>
    <dbReference type="NCBI Taxonomy" id="321763"/>
    <lineage>
        <taxon>Bacteria</taxon>
        <taxon>Bacillati</taxon>
        <taxon>Bacillota</taxon>
        <taxon>Clostridia</taxon>
        <taxon>Halanaerobiales</taxon>
        <taxon>Halarsenatibacteraceae</taxon>
        <taxon>Halarsenatibacter</taxon>
    </lineage>
</organism>
<evidence type="ECO:0000256" key="1">
    <source>
        <dbReference type="ARBA" id="ARBA00010574"/>
    </source>
</evidence>
<evidence type="ECO:0000313" key="4">
    <source>
        <dbReference type="Proteomes" id="UP000199476"/>
    </source>
</evidence>
<dbReference type="GO" id="GO:0005737">
    <property type="term" value="C:cytoplasm"/>
    <property type="evidence" value="ECO:0007669"/>
    <property type="project" value="UniProtKB-SubCell"/>
</dbReference>
<keyword evidence="2" id="KW-0963">Cytoplasm</keyword>
<dbReference type="GO" id="GO:0090071">
    <property type="term" value="P:negative regulation of ribosome biogenesis"/>
    <property type="evidence" value="ECO:0007669"/>
    <property type="project" value="UniProtKB-UniRule"/>
</dbReference>
<keyword evidence="4" id="KW-1185">Reference proteome</keyword>
<dbReference type="GO" id="GO:0042256">
    <property type="term" value="P:cytosolic ribosome assembly"/>
    <property type="evidence" value="ECO:0007669"/>
    <property type="project" value="UniProtKB-UniRule"/>
</dbReference>
<dbReference type="PANTHER" id="PTHR21043">
    <property type="entry name" value="IOJAP SUPERFAMILY ORTHOLOG"/>
    <property type="match status" value="1"/>
</dbReference>
<dbReference type="GO" id="GO:0043023">
    <property type="term" value="F:ribosomal large subunit binding"/>
    <property type="evidence" value="ECO:0007669"/>
    <property type="project" value="TreeGrafter"/>
</dbReference>
<dbReference type="Proteomes" id="UP000199476">
    <property type="component" value="Unassembled WGS sequence"/>
</dbReference>
<dbReference type="InterPro" id="IPR004394">
    <property type="entry name" value="Iojap/RsfS/C7orf30"/>
</dbReference>
<protein>
    <recommendedName>
        <fullName evidence="2">Ribosomal silencing factor RsfS</fullName>
    </recommendedName>
</protein>
<keyword evidence="2" id="KW-0810">Translation regulation</keyword>
<accession>A0A1G9SP35</accession>
<gene>
    <name evidence="2" type="primary">rsfS</name>
    <name evidence="3" type="ORF">SAMN04488692_13011</name>
</gene>
<dbReference type="GO" id="GO:0017148">
    <property type="term" value="P:negative regulation of translation"/>
    <property type="evidence" value="ECO:0007669"/>
    <property type="project" value="UniProtKB-UniRule"/>
</dbReference>
<dbReference type="Pfam" id="PF02410">
    <property type="entry name" value="RsfS"/>
    <property type="match status" value="1"/>
</dbReference>
<proteinExistence type="inferred from homology"/>
<comment type="similarity">
    <text evidence="1 2">Belongs to the Iojap/RsfS family.</text>
</comment>
<dbReference type="Gene3D" id="3.30.460.10">
    <property type="entry name" value="Beta Polymerase, domain 2"/>
    <property type="match status" value="1"/>
</dbReference>
<name>A0A1G9SP35_9FIRM</name>
<dbReference type="HAMAP" id="MF_01477">
    <property type="entry name" value="Iojap_RsfS"/>
    <property type="match status" value="1"/>
</dbReference>
<dbReference type="STRING" id="321763.SAMN04488692_13011"/>
<dbReference type="SUPFAM" id="SSF81301">
    <property type="entry name" value="Nucleotidyltransferase"/>
    <property type="match status" value="1"/>
</dbReference>
<dbReference type="PANTHER" id="PTHR21043:SF0">
    <property type="entry name" value="MITOCHONDRIAL ASSEMBLY OF RIBOSOMAL LARGE SUBUNIT PROTEIN 1"/>
    <property type="match status" value="1"/>
</dbReference>
<dbReference type="RefSeq" id="WP_200769765.1">
    <property type="nucleotide sequence ID" value="NZ_FNGO01000030.1"/>
</dbReference>
<evidence type="ECO:0000313" key="3">
    <source>
        <dbReference type="EMBL" id="SDM37206.1"/>
    </source>
</evidence>
<comment type="subcellular location">
    <subcellularLocation>
        <location evidence="2">Cytoplasm</location>
    </subcellularLocation>
</comment>
<comment type="function">
    <text evidence="2">Functions as a ribosomal silencing factor. Interacts with ribosomal protein uL14 (rplN), blocking formation of intersubunit bridge B8. Prevents association of the 30S and 50S ribosomal subunits and the formation of functional ribosomes, thus repressing translation.</text>
</comment>
<keyword evidence="2" id="KW-0678">Repressor</keyword>
<dbReference type="EMBL" id="FNGO01000030">
    <property type="protein sequence ID" value="SDM37206.1"/>
    <property type="molecule type" value="Genomic_DNA"/>
</dbReference>
<sequence length="122" mass="14178">MKAENSAREKALKIAEIAEDKKADGIVVLEVIKMTPIADFFVICSGSSEKQVDAIAREIEDEMAEQEIMPYRMAGRDQSRWKLLDYEDVIVHVFHSEERRFYNLERLWADAEKILEENSEQV</sequence>
<dbReference type="InterPro" id="IPR043519">
    <property type="entry name" value="NT_sf"/>
</dbReference>
<comment type="subunit">
    <text evidence="2">Interacts with ribosomal protein uL14 (rplN).</text>
</comment>
<evidence type="ECO:0000256" key="2">
    <source>
        <dbReference type="HAMAP-Rule" id="MF_01477"/>
    </source>
</evidence>
<reference evidence="3 4" key="1">
    <citation type="submission" date="2016-10" db="EMBL/GenBank/DDBJ databases">
        <authorList>
            <person name="de Groot N.N."/>
        </authorList>
    </citation>
    <scope>NUCLEOTIDE SEQUENCE [LARGE SCALE GENOMIC DNA]</scope>
    <source>
        <strain evidence="3 4">SLAS-1</strain>
    </source>
</reference>